<feature type="chain" id="PRO_5002191372" description="VirK protein" evidence="1">
    <location>
        <begin position="22"/>
        <end position="160"/>
    </location>
</feature>
<keyword evidence="3" id="KW-1185">Reference proteome</keyword>
<organism evidence="2 3">
    <name type="scientific">Gynuella sunshinyii YC6258</name>
    <dbReference type="NCBI Taxonomy" id="1445510"/>
    <lineage>
        <taxon>Bacteria</taxon>
        <taxon>Pseudomonadati</taxon>
        <taxon>Pseudomonadota</taxon>
        <taxon>Gammaproteobacteria</taxon>
        <taxon>Oceanospirillales</taxon>
        <taxon>Saccharospirillaceae</taxon>
        <taxon>Gynuella</taxon>
    </lineage>
</organism>
<keyword evidence="1" id="KW-0732">Signal</keyword>
<dbReference type="STRING" id="1445510.YC6258_05595"/>
<gene>
    <name evidence="2" type="ORF">YC6258_05595</name>
</gene>
<dbReference type="Proteomes" id="UP000032266">
    <property type="component" value="Chromosome"/>
</dbReference>
<dbReference type="HOGENOM" id="CLU_139692_1_0_6"/>
<dbReference type="InterPro" id="IPR010694">
    <property type="entry name" value="Uncharacterised_VirK"/>
</dbReference>
<name>A0A0C5VWD3_9GAMM</name>
<evidence type="ECO:0000313" key="2">
    <source>
        <dbReference type="EMBL" id="AJQ97623.1"/>
    </source>
</evidence>
<evidence type="ECO:0008006" key="4">
    <source>
        <dbReference type="Google" id="ProtNLM"/>
    </source>
</evidence>
<feature type="signal peptide" evidence="1">
    <location>
        <begin position="1"/>
        <end position="21"/>
    </location>
</feature>
<accession>A0A0C5VWD3</accession>
<dbReference type="EMBL" id="CP007142">
    <property type="protein sequence ID" value="AJQ97623.1"/>
    <property type="molecule type" value="Genomic_DNA"/>
</dbReference>
<dbReference type="AlphaFoldDB" id="A0A0C5VWD3"/>
<sequence length="160" mass="16978">MKTSKTLQMACVAALCSMAIAATAETTQTLDDILPYGRSLKTVESLVNALENGAIVNASVDLSACTRQDGGTASQTRGGLTVSPYRLQADGTLSFSDSHFTVSTRSGTPMPIMQFLRYSVKPEGAITVTSFIFSVPDYRLTSEVGFDCAINDGVSFHAAY</sequence>
<dbReference type="KEGG" id="gsn:YC6258_05595"/>
<protein>
    <recommendedName>
        <fullName evidence="4">VirK protein</fullName>
    </recommendedName>
</protein>
<dbReference type="Pfam" id="PF06903">
    <property type="entry name" value="VirK"/>
    <property type="match status" value="1"/>
</dbReference>
<dbReference type="RefSeq" id="WP_052830573.1">
    <property type="nucleotide sequence ID" value="NZ_CP007142.1"/>
</dbReference>
<reference evidence="2 3" key="1">
    <citation type="submission" date="2014-01" db="EMBL/GenBank/DDBJ databases">
        <title>Full genme sequencing of cellulolytic bacterium Gynuella sunshinyii YC6258T gen. nov., sp. nov.</title>
        <authorList>
            <person name="Khan H."/>
            <person name="Chung E.J."/>
            <person name="Chung Y.R."/>
        </authorList>
    </citation>
    <scope>NUCLEOTIDE SEQUENCE [LARGE SCALE GENOMIC DNA]</scope>
    <source>
        <strain evidence="2 3">YC6258</strain>
    </source>
</reference>
<proteinExistence type="predicted"/>
<evidence type="ECO:0000256" key="1">
    <source>
        <dbReference type="SAM" id="SignalP"/>
    </source>
</evidence>
<evidence type="ECO:0000313" key="3">
    <source>
        <dbReference type="Proteomes" id="UP000032266"/>
    </source>
</evidence>